<dbReference type="Proteomes" id="UP000676649">
    <property type="component" value="Chromosome"/>
</dbReference>
<feature type="domain" description="Cupin type-2" evidence="1">
    <location>
        <begin position="51"/>
        <end position="105"/>
    </location>
</feature>
<sequence>MTPIQSTSIFADIPTNLVDELCQTIGTQPHLRIERIVSQGHASPAGFWYDQPQDEWVLVVQGQARLAFADEADIELNEGDYMLIPAYCRHRVAWTTPEQTTIWLALHIVET</sequence>
<dbReference type="SUPFAM" id="SSF51182">
    <property type="entry name" value="RmlC-like cupins"/>
    <property type="match status" value="1"/>
</dbReference>
<dbReference type="InterPro" id="IPR013096">
    <property type="entry name" value="Cupin_2"/>
</dbReference>
<protein>
    <submittedName>
        <fullName evidence="2">Cupin domain-containing protein</fullName>
    </submittedName>
</protein>
<dbReference type="CDD" id="cd06981">
    <property type="entry name" value="cupin_reut_a1446"/>
    <property type="match status" value="1"/>
</dbReference>
<reference evidence="2" key="1">
    <citation type="submission" date="2021-04" db="EMBL/GenBank/DDBJ databases">
        <title>Draft genome sequence data of methanotrophic Methylovulum sp. strain S1L and Methylomonas sp. strain S2AM isolated from boreal lake water columns.</title>
        <authorList>
            <person name="Rissanen A.J."/>
            <person name="Mangayil R."/>
            <person name="Svenning M.M."/>
            <person name="Khanongnuch R."/>
        </authorList>
    </citation>
    <scope>NUCLEOTIDE SEQUENCE</scope>
    <source>
        <strain evidence="2">S2AM</strain>
    </source>
</reference>
<evidence type="ECO:0000259" key="1">
    <source>
        <dbReference type="Pfam" id="PF07883"/>
    </source>
</evidence>
<gene>
    <name evidence="2" type="ORF">KEF85_12610</name>
</gene>
<evidence type="ECO:0000313" key="2">
    <source>
        <dbReference type="EMBL" id="QWF70181.1"/>
    </source>
</evidence>
<name>A0A975MMR1_9GAMM</name>
<dbReference type="InterPro" id="IPR011051">
    <property type="entry name" value="RmlC_Cupin_sf"/>
</dbReference>
<dbReference type="AlphaFoldDB" id="A0A975MMR1"/>
<dbReference type="Gene3D" id="2.60.120.10">
    <property type="entry name" value="Jelly Rolls"/>
    <property type="match status" value="1"/>
</dbReference>
<dbReference type="KEGG" id="mpad:KEF85_12610"/>
<dbReference type="InterPro" id="IPR014710">
    <property type="entry name" value="RmlC-like_jellyroll"/>
</dbReference>
<dbReference type="Pfam" id="PF07883">
    <property type="entry name" value="Cupin_2"/>
    <property type="match status" value="1"/>
</dbReference>
<evidence type="ECO:0000313" key="3">
    <source>
        <dbReference type="Proteomes" id="UP000676649"/>
    </source>
</evidence>
<dbReference type="EMBL" id="CP073754">
    <property type="protein sequence ID" value="QWF70181.1"/>
    <property type="molecule type" value="Genomic_DNA"/>
</dbReference>
<dbReference type="RefSeq" id="WP_215581087.1">
    <property type="nucleotide sequence ID" value="NZ_CP073754.1"/>
</dbReference>
<accession>A0A975MMR1</accession>
<organism evidence="2 3">
    <name type="scientific">Methylomonas paludis</name>
    <dbReference type="NCBI Taxonomy" id="1173101"/>
    <lineage>
        <taxon>Bacteria</taxon>
        <taxon>Pseudomonadati</taxon>
        <taxon>Pseudomonadota</taxon>
        <taxon>Gammaproteobacteria</taxon>
        <taxon>Methylococcales</taxon>
        <taxon>Methylococcaceae</taxon>
        <taxon>Methylomonas</taxon>
    </lineage>
</organism>
<keyword evidence="3" id="KW-1185">Reference proteome</keyword>
<proteinExistence type="predicted"/>